<dbReference type="AlphaFoldDB" id="A0A6L2P471"/>
<keyword evidence="5" id="KW-0349">Heme</keyword>
<comment type="cofactor">
    <cofactor evidence="14">
        <name>Ca(2+)</name>
        <dbReference type="ChEBI" id="CHEBI:29108"/>
    </cofactor>
    <text evidence="14">Binds 2 calcium ions per subunit.</text>
</comment>
<dbReference type="InterPro" id="IPR002016">
    <property type="entry name" value="Haem_peroxidase"/>
</dbReference>
<feature type="binding site" evidence="14">
    <location>
        <position position="149"/>
    </location>
    <ligand>
        <name>Ca(2+)</name>
        <dbReference type="ChEBI" id="CHEBI:29108"/>
        <label>2</label>
    </ligand>
</feature>
<reference evidence="18" key="1">
    <citation type="journal article" date="2019" name="Sci. Rep.">
        <title>Draft genome of Tanacetum cinerariifolium, the natural source of mosquito coil.</title>
        <authorList>
            <person name="Yamashiro T."/>
            <person name="Shiraishi A."/>
            <person name="Satake H."/>
            <person name="Nakayama K."/>
        </authorList>
    </citation>
    <scope>NUCLEOTIDE SEQUENCE</scope>
</reference>
<evidence type="ECO:0000256" key="13">
    <source>
        <dbReference type="PIRSR" id="PIRSR600823-2"/>
    </source>
</evidence>
<feature type="domain" description="Plant heme peroxidase family profile" evidence="17">
    <location>
        <begin position="1"/>
        <end position="274"/>
    </location>
</feature>
<dbReference type="GO" id="GO:0020037">
    <property type="term" value="F:heme binding"/>
    <property type="evidence" value="ECO:0007669"/>
    <property type="project" value="InterPro"/>
</dbReference>
<dbReference type="GO" id="GO:0006979">
    <property type="term" value="P:response to oxidative stress"/>
    <property type="evidence" value="ECO:0007669"/>
    <property type="project" value="InterPro"/>
</dbReference>
<dbReference type="InterPro" id="IPR000823">
    <property type="entry name" value="Peroxidase_pln"/>
</dbReference>
<evidence type="ECO:0000256" key="10">
    <source>
        <dbReference type="ARBA" id="ARBA00023004"/>
    </source>
</evidence>
<feature type="disulfide bond" evidence="16">
    <location>
        <begin position="155"/>
        <end position="187"/>
    </location>
</feature>
<dbReference type="Pfam" id="PF00141">
    <property type="entry name" value="peroxidase"/>
    <property type="match status" value="1"/>
</dbReference>
<evidence type="ECO:0000256" key="2">
    <source>
        <dbReference type="ARBA" id="ARBA00006873"/>
    </source>
</evidence>
<evidence type="ECO:0000256" key="3">
    <source>
        <dbReference type="ARBA" id="ARBA00012313"/>
    </source>
</evidence>
<dbReference type="SUPFAM" id="SSF48113">
    <property type="entry name" value="Heme-dependent peroxidases"/>
    <property type="match status" value="1"/>
</dbReference>
<evidence type="ECO:0000256" key="1">
    <source>
        <dbReference type="ARBA" id="ARBA00000189"/>
    </source>
</evidence>
<evidence type="ECO:0000256" key="6">
    <source>
        <dbReference type="ARBA" id="ARBA00022723"/>
    </source>
</evidence>
<dbReference type="PRINTS" id="PR00458">
    <property type="entry name" value="PEROXIDASE"/>
</dbReference>
<dbReference type="Gene3D" id="1.10.420.10">
    <property type="entry name" value="Peroxidase, domain 2"/>
    <property type="match status" value="1"/>
</dbReference>
<feature type="binding site" evidence="14">
    <location>
        <position position="26"/>
    </location>
    <ligand>
        <name>Ca(2+)</name>
        <dbReference type="ChEBI" id="CHEBI:29108"/>
        <label>1</label>
    </ligand>
</feature>
<dbReference type="EC" id="1.11.1.7" evidence="3"/>
<dbReference type="GO" id="GO:0042744">
    <property type="term" value="P:hydrogen peroxide catabolic process"/>
    <property type="evidence" value="ECO:0007669"/>
    <property type="project" value="InterPro"/>
</dbReference>
<feature type="binding site" evidence="14">
    <location>
        <position position="209"/>
    </location>
    <ligand>
        <name>Ca(2+)</name>
        <dbReference type="ChEBI" id="CHEBI:29108"/>
        <label>2</label>
    </ligand>
</feature>
<dbReference type="InterPro" id="IPR019793">
    <property type="entry name" value="Peroxidases_heam-ligand_BS"/>
</dbReference>
<dbReference type="SUPFAM" id="SSF56672">
    <property type="entry name" value="DNA/RNA polymerases"/>
    <property type="match status" value="1"/>
</dbReference>
<gene>
    <name evidence="18" type="ORF">Tci_064080</name>
</gene>
<evidence type="ECO:0000256" key="7">
    <source>
        <dbReference type="ARBA" id="ARBA00022729"/>
    </source>
</evidence>
<evidence type="ECO:0000256" key="14">
    <source>
        <dbReference type="PIRSR" id="PIRSR600823-3"/>
    </source>
</evidence>
<feature type="disulfide bond" evidence="16">
    <location>
        <begin position="27"/>
        <end position="32"/>
    </location>
</feature>
<comment type="caution">
    <text evidence="18">The sequence shown here is derived from an EMBL/GenBank/DDBJ whole genome shotgun (WGS) entry which is preliminary data.</text>
</comment>
<evidence type="ECO:0000259" key="17">
    <source>
        <dbReference type="PROSITE" id="PS50873"/>
    </source>
</evidence>
<keyword evidence="7" id="KW-0732">Signal</keyword>
<dbReference type="PANTHER" id="PTHR31517">
    <property type="match status" value="1"/>
</dbReference>
<feature type="active site" description="Proton acceptor" evidence="12">
    <location>
        <position position="25"/>
    </location>
</feature>
<evidence type="ECO:0000256" key="12">
    <source>
        <dbReference type="PIRSR" id="PIRSR600823-1"/>
    </source>
</evidence>
<dbReference type="GO" id="GO:0140825">
    <property type="term" value="F:lactoperoxidase activity"/>
    <property type="evidence" value="ECO:0007669"/>
    <property type="project" value="UniProtKB-EC"/>
</dbReference>
<proteinExistence type="inferred from homology"/>
<dbReference type="InterPro" id="IPR010255">
    <property type="entry name" value="Haem_peroxidase_sf"/>
</dbReference>
<keyword evidence="10 14" id="KW-0408">Iron</keyword>
<dbReference type="PROSITE" id="PS50873">
    <property type="entry name" value="PEROXIDASE_4"/>
    <property type="match status" value="1"/>
</dbReference>
<comment type="cofactor">
    <cofactor evidence="14">
        <name>heme b</name>
        <dbReference type="ChEBI" id="CHEBI:60344"/>
    </cofactor>
    <text evidence="14">Binds 1 heme b (iron(II)-protoporphyrin IX) group per subunit.</text>
</comment>
<feature type="binding site" evidence="14">
    <location>
        <position position="47"/>
    </location>
    <ligand>
        <name>Ca(2+)</name>
        <dbReference type="ChEBI" id="CHEBI:29108"/>
        <label>1</label>
    </ligand>
</feature>
<feature type="binding site" evidence="13">
    <location>
        <position position="118"/>
    </location>
    <ligand>
        <name>substrate</name>
    </ligand>
</feature>
<feature type="binding site" description="axial binding residue" evidence="14">
    <location>
        <position position="148"/>
    </location>
    <ligand>
        <name>heme b</name>
        <dbReference type="ChEBI" id="CHEBI:60344"/>
    </ligand>
    <ligandPart>
        <name>Fe</name>
        <dbReference type="ChEBI" id="CHEBI:18248"/>
    </ligandPart>
</feature>
<feature type="binding site" evidence="14">
    <location>
        <position position="31"/>
    </location>
    <ligand>
        <name>Ca(2+)</name>
        <dbReference type="ChEBI" id="CHEBI:29108"/>
        <label>1</label>
    </ligand>
</feature>
<evidence type="ECO:0000256" key="16">
    <source>
        <dbReference type="PIRSR" id="PIRSR600823-5"/>
    </source>
</evidence>
<dbReference type="InterPro" id="IPR019794">
    <property type="entry name" value="Peroxidases_AS"/>
</dbReference>
<evidence type="ECO:0000256" key="9">
    <source>
        <dbReference type="ARBA" id="ARBA00023002"/>
    </source>
</evidence>
<evidence type="ECO:0000313" key="18">
    <source>
        <dbReference type="EMBL" id="GEU92102.1"/>
    </source>
</evidence>
<dbReference type="Gene3D" id="1.10.520.10">
    <property type="match status" value="1"/>
</dbReference>
<dbReference type="InterPro" id="IPR013103">
    <property type="entry name" value="RVT_2"/>
</dbReference>
<sequence>MQDTTTNKQIASPTTAGAALRLFFHDCLVEGCDASVLISSTHFNKAERDADINLSLPGDGFAKTALELACPGVVSCADILAVATRNLVTMMGGPFYQVKLGRRDGMVSRAARAETILPKPTMSMNQIIKIFSNIGLSVQEMVALTGAHTIGFSHCSEISHDIYNYSRTQMSDPSYNTRYADGLRNACKDFKKNPSLSVFNDIMTPHDFDNSYYKNLPKGLGVLRSDRAMMMDVRTRKYVELYARDQKAFFDAFGRAIEKLSLVGVKSGRNGQIRLVIYLVICALVHKSLRFGVVRALVHEPFVLKELLVRLLGQLGFTTLTNMAQSIGSSIVTLPSANLVNPVVYHTHVSSFPNFIVGPTDFNAGGDGYSGPSLVYQTTQVQPIHYGFAPPGASSHLNDSVTSLSDIFNMCIYPSVLVGDGHSISATNTGHSILPTPTIPLHLNNVLITPNIVKNLIYVRQFVRDNNCTVEFDVFGFLVKDFMTRRVLLRCDSTGYLYPVTNPSPIPDAFFTSQHTWHQRLGHPGMPRPADTNIVRCVWLFHYKYLANGTLSRYKDQLVSNGSTHVTGIDVDGTFSPVVKPGTIRTVLSLPTSRHWPIHQLDVKNAFLHGDLSETVYMHQPLGFQDSAHPDYICLLQRSLYGLKQAHRAWFQRFASYITRVGFHHSRCDSSLFIYRHGTYSAYLLLYVDDIVLTASSETLLHQIIRMFLSQCNYAIEILERAHMVNCNPTRTLVDTESKLGDDGDPVSNLTLYQSLAGSLRYFTFTRLDISYAVHQVCLYMHDPREPYFSALKRILRAEAEYRGVANAVVETCWLMNLLRELHTYLSFATLVYYDNIRVLHVPSRYQHADIFTKGLPSALFEEFRTSLSKILDSGSLMTRPLIGTTPGEGISLLAMELNNAKEKNNAAIIHVYAAKVT</sequence>
<name>A0A6L2P471_TANCI</name>
<dbReference type="InterPro" id="IPR043502">
    <property type="entry name" value="DNA/RNA_pol_sf"/>
</dbReference>
<dbReference type="EMBL" id="BKCJ010010552">
    <property type="protein sequence ID" value="GEU92102.1"/>
    <property type="molecule type" value="Genomic_DNA"/>
</dbReference>
<evidence type="ECO:0000256" key="8">
    <source>
        <dbReference type="ARBA" id="ARBA00022837"/>
    </source>
</evidence>
<keyword evidence="11 16" id="KW-1015">Disulfide bond</keyword>
<comment type="similarity">
    <text evidence="2">Belongs to the peroxidase family. Ascorbate peroxidase subfamily.</text>
</comment>
<feature type="binding site" evidence="14">
    <location>
        <position position="33"/>
    </location>
    <ligand>
        <name>Ca(2+)</name>
        <dbReference type="ChEBI" id="CHEBI:29108"/>
        <label>1</label>
    </ligand>
</feature>
<keyword evidence="9" id="KW-0560">Oxidoreductase</keyword>
<evidence type="ECO:0000256" key="4">
    <source>
        <dbReference type="ARBA" id="ARBA00022559"/>
    </source>
</evidence>
<comment type="catalytic activity">
    <reaction evidence="1">
        <text>2 a phenolic donor + H2O2 = 2 a phenolic radical donor + 2 H2O</text>
        <dbReference type="Rhea" id="RHEA:56136"/>
        <dbReference type="ChEBI" id="CHEBI:15377"/>
        <dbReference type="ChEBI" id="CHEBI:16240"/>
        <dbReference type="ChEBI" id="CHEBI:139520"/>
        <dbReference type="ChEBI" id="CHEBI:139521"/>
        <dbReference type="EC" id="1.11.1.7"/>
    </reaction>
</comment>
<keyword evidence="4 18" id="KW-0575">Peroxidase</keyword>
<dbReference type="PANTHER" id="PTHR31517:SF11">
    <property type="entry name" value="PEROXIDASE 31"/>
    <property type="match status" value="1"/>
</dbReference>
<organism evidence="18">
    <name type="scientific">Tanacetum cinerariifolium</name>
    <name type="common">Dalmatian daisy</name>
    <name type="synonym">Chrysanthemum cinerariifolium</name>
    <dbReference type="NCBI Taxonomy" id="118510"/>
    <lineage>
        <taxon>Eukaryota</taxon>
        <taxon>Viridiplantae</taxon>
        <taxon>Streptophyta</taxon>
        <taxon>Embryophyta</taxon>
        <taxon>Tracheophyta</taxon>
        <taxon>Spermatophyta</taxon>
        <taxon>Magnoliopsida</taxon>
        <taxon>eudicotyledons</taxon>
        <taxon>Gunneridae</taxon>
        <taxon>Pentapetalae</taxon>
        <taxon>asterids</taxon>
        <taxon>campanulids</taxon>
        <taxon>Asterales</taxon>
        <taxon>Asteraceae</taxon>
        <taxon>Asteroideae</taxon>
        <taxon>Anthemideae</taxon>
        <taxon>Anthemidinae</taxon>
        <taxon>Tanacetum</taxon>
    </lineage>
</organism>
<dbReference type="GO" id="GO:0046872">
    <property type="term" value="F:metal ion binding"/>
    <property type="evidence" value="ECO:0007669"/>
    <property type="project" value="UniProtKB-KW"/>
</dbReference>
<evidence type="ECO:0000256" key="15">
    <source>
        <dbReference type="PIRSR" id="PIRSR600823-4"/>
    </source>
</evidence>
<protein>
    <recommendedName>
        <fullName evidence="3">peroxidase</fullName>
        <ecNumber evidence="3">1.11.1.7</ecNumber>
    </recommendedName>
</protein>
<evidence type="ECO:0000256" key="5">
    <source>
        <dbReference type="ARBA" id="ARBA00022617"/>
    </source>
</evidence>
<feature type="binding site" evidence="14">
    <location>
        <position position="29"/>
    </location>
    <ligand>
        <name>Ca(2+)</name>
        <dbReference type="ChEBI" id="CHEBI:29108"/>
        <label>1</label>
    </ligand>
</feature>
<dbReference type="PROSITE" id="PS00435">
    <property type="entry name" value="PEROXIDASE_1"/>
    <property type="match status" value="1"/>
</dbReference>
<feature type="binding site" evidence="14">
    <location>
        <position position="201"/>
    </location>
    <ligand>
        <name>Ca(2+)</name>
        <dbReference type="ChEBI" id="CHEBI:29108"/>
        <label>2</label>
    </ligand>
</feature>
<keyword evidence="8 14" id="KW-0106">Calcium</keyword>
<dbReference type="CDD" id="cd00693">
    <property type="entry name" value="secretory_peroxidase"/>
    <property type="match status" value="1"/>
</dbReference>
<feature type="binding site" evidence="14">
    <location>
        <position position="204"/>
    </location>
    <ligand>
        <name>Ca(2+)</name>
        <dbReference type="ChEBI" id="CHEBI:29108"/>
        <label>2</label>
    </ligand>
</feature>
<dbReference type="PROSITE" id="PS00436">
    <property type="entry name" value="PEROXIDASE_2"/>
    <property type="match status" value="1"/>
</dbReference>
<dbReference type="Pfam" id="PF07727">
    <property type="entry name" value="RVT_2"/>
    <property type="match status" value="1"/>
</dbReference>
<feature type="site" description="Transition state stabilizer" evidence="15">
    <location>
        <position position="21"/>
    </location>
</feature>
<accession>A0A6L2P471</accession>
<dbReference type="PRINTS" id="PR00461">
    <property type="entry name" value="PLPEROXIDASE"/>
</dbReference>
<dbReference type="InterPro" id="IPR033905">
    <property type="entry name" value="Secretory_peroxidase"/>
</dbReference>
<dbReference type="FunFam" id="1.10.420.10:FF:000007">
    <property type="entry name" value="Peroxidase"/>
    <property type="match status" value="1"/>
</dbReference>
<evidence type="ECO:0000256" key="11">
    <source>
        <dbReference type="ARBA" id="ARBA00023157"/>
    </source>
</evidence>
<keyword evidence="6 14" id="KW-0479">Metal-binding</keyword>
<feature type="binding site" evidence="14">
    <location>
        <position position="35"/>
    </location>
    <ligand>
        <name>Ca(2+)</name>
        <dbReference type="ChEBI" id="CHEBI:29108"/>
        <label>1</label>
    </ligand>
</feature>